<dbReference type="InterPro" id="IPR011010">
    <property type="entry name" value="DNA_brk_join_enz"/>
</dbReference>
<name>A0A8W8IRN1_MAGGI</name>
<keyword evidence="5" id="KW-1185">Reference proteome</keyword>
<dbReference type="Pfam" id="PF04852">
    <property type="entry name" value="ALOG_dom"/>
    <property type="match status" value="1"/>
</dbReference>
<dbReference type="InterPro" id="IPR043128">
    <property type="entry name" value="Rev_trsase/Diguanyl_cyclase"/>
</dbReference>
<protein>
    <recommendedName>
        <fullName evidence="6">Reverse transcriptase domain-containing protein</fullName>
    </recommendedName>
</protein>
<dbReference type="SUPFAM" id="SSF56349">
    <property type="entry name" value="DNA breaking-rejoining enzymes"/>
    <property type="match status" value="1"/>
</dbReference>
<dbReference type="InterPro" id="IPR006936">
    <property type="entry name" value="ALOG_dom"/>
</dbReference>
<dbReference type="GO" id="GO:0003677">
    <property type="term" value="F:DNA binding"/>
    <property type="evidence" value="ECO:0007669"/>
    <property type="project" value="InterPro"/>
</dbReference>
<feature type="domain" description="ALOG" evidence="3">
    <location>
        <begin position="694"/>
        <end position="792"/>
    </location>
</feature>
<evidence type="ECO:0008006" key="6">
    <source>
        <dbReference type="Google" id="ProtNLM"/>
    </source>
</evidence>
<dbReference type="EnsemblMetazoa" id="G15542.2">
    <property type="protein sequence ID" value="G15542.2:cds"/>
    <property type="gene ID" value="G15542"/>
</dbReference>
<keyword evidence="1" id="KW-0233">DNA recombination</keyword>
<dbReference type="AlphaFoldDB" id="A0A8W8IRN1"/>
<accession>A0A8W8IRN1</accession>
<dbReference type="Pfam" id="PF00078">
    <property type="entry name" value="RVT_1"/>
    <property type="match status" value="1"/>
</dbReference>
<dbReference type="CDD" id="cd09275">
    <property type="entry name" value="RNase_HI_RT_DIRS1"/>
    <property type="match status" value="1"/>
</dbReference>
<dbReference type="InterPro" id="IPR052055">
    <property type="entry name" value="Hepadnavirus_pol/RT"/>
</dbReference>
<dbReference type="PANTHER" id="PTHR33050:SF7">
    <property type="entry name" value="RIBONUCLEASE H"/>
    <property type="match status" value="1"/>
</dbReference>
<dbReference type="InterPro" id="IPR013762">
    <property type="entry name" value="Integrase-like_cat_sf"/>
</dbReference>
<dbReference type="GO" id="GO:0006310">
    <property type="term" value="P:DNA recombination"/>
    <property type="evidence" value="ECO:0007669"/>
    <property type="project" value="UniProtKB-KW"/>
</dbReference>
<evidence type="ECO:0000259" key="3">
    <source>
        <dbReference type="Pfam" id="PF04852"/>
    </source>
</evidence>
<feature type="domain" description="Reverse transcriptase" evidence="2">
    <location>
        <begin position="176"/>
        <end position="332"/>
    </location>
</feature>
<evidence type="ECO:0000256" key="1">
    <source>
        <dbReference type="ARBA" id="ARBA00023172"/>
    </source>
</evidence>
<evidence type="ECO:0000313" key="5">
    <source>
        <dbReference type="Proteomes" id="UP000005408"/>
    </source>
</evidence>
<reference evidence="4" key="1">
    <citation type="submission" date="2022-08" db="UniProtKB">
        <authorList>
            <consortium name="EnsemblMetazoa"/>
        </authorList>
    </citation>
    <scope>IDENTIFICATION</scope>
    <source>
        <strain evidence="4">05x7-T-G4-1.051#20</strain>
    </source>
</reference>
<sequence>MVEFNPMRIVPRQKGELVTISGGTPSLATHRVSAESVIEGSDFDMNQLLVYSPDSFIAGQLGRNVSAWEYVLERSGVNEDTILRVRKWLTEGVDVTEFFTRFKGNFCGKSFDSELPPSAVFPNSALCKKYHAFIYDVLYEKIRSGAISVLGKVGECEMPHIVMPLTIEPSKPRLCHDDRFLNLWVKDLPFQLETLRDVHRLVGCNAFLIKTDEKSGYDHVRLSNDSQGYFGLIFGGYVMVYTVIPFGFKASPFIYQTIGMVVTSYLRSRSISTVQYIDDRLAIANVSGAVDPYVEGCKVAYILVEVLTRLGYTLALGKCSFVPLTCVKFLGFLVDSKKQAYILPECKKLKFADLRESILGSKELTVKTLQRFAGKCISMGLAVPGCRLFCREVNLAISRAVKSSKHVCLTDELREELEHWRFLDSWEGCCQWRSECHHQVMLSSDASLYKYGAVVEQGRNRYEISDFWEENDQRPIHLKEADAVYKVLLALGENLANSRVHVLTDNMAVLSVWQNQGGKDRALNCITKCIFSLTLKLNFELNIQFVPSKLNEADAPSRRISYTDSMLDGKTWGIVEKVFGPHTVDLMASDSNSMKAKGGGVLRHFTPCPMPFTAGVDVFAQNIRKELNPYVFPPFGMVFPVLSFLKEQEIPVGSVNVQVLDERLKELDARRSTSLDSKRQDCLKREITEFLVRMSGRELTSCTPDDIRRFLVWKDQCGKSQVHKIDCRFLGNKGLFDCNCPVRLASGTVSLMINRLVNIFHEMGCERSWNMALGLGNPAASSQVKDYLKIIQEEQARAHLVPKQAKPIFLTKVKAIVGYIGGRLSMSSVSVRERYILLRDQAWFKLQFFAGDRAGDLANLVAQEVKWLRDYSGFVFNHTFGKTLRGGCKDLGVDLSCGYLFRVVTEDARVLDQPVSYSVVYDRLRVYLRKLGVDEGETPHSFRAGCAVALAMSGSVSEVGQIMRHVGWFGEGSAEYYSRLPALVESDFVAGRLATSVKDAGMMEEKYRECMQYGSLDSAFVESE</sequence>
<organism evidence="4 5">
    <name type="scientific">Magallana gigas</name>
    <name type="common">Pacific oyster</name>
    <name type="synonym">Crassostrea gigas</name>
    <dbReference type="NCBI Taxonomy" id="29159"/>
    <lineage>
        <taxon>Eukaryota</taxon>
        <taxon>Metazoa</taxon>
        <taxon>Spiralia</taxon>
        <taxon>Lophotrochozoa</taxon>
        <taxon>Mollusca</taxon>
        <taxon>Bivalvia</taxon>
        <taxon>Autobranchia</taxon>
        <taxon>Pteriomorphia</taxon>
        <taxon>Ostreida</taxon>
        <taxon>Ostreoidea</taxon>
        <taxon>Ostreidae</taxon>
        <taxon>Magallana</taxon>
    </lineage>
</organism>
<dbReference type="InterPro" id="IPR000477">
    <property type="entry name" value="RT_dom"/>
</dbReference>
<dbReference type="SUPFAM" id="SSF56672">
    <property type="entry name" value="DNA/RNA polymerases"/>
    <property type="match status" value="1"/>
</dbReference>
<dbReference type="Gene3D" id="1.10.443.10">
    <property type="entry name" value="Intergrase catalytic core"/>
    <property type="match status" value="1"/>
</dbReference>
<evidence type="ECO:0000313" key="4">
    <source>
        <dbReference type="EnsemblMetazoa" id="G15542.2:cds"/>
    </source>
</evidence>
<dbReference type="Proteomes" id="UP000005408">
    <property type="component" value="Unassembled WGS sequence"/>
</dbReference>
<dbReference type="Gene3D" id="3.10.10.10">
    <property type="entry name" value="HIV Type 1 Reverse Transcriptase, subunit A, domain 1"/>
    <property type="match status" value="1"/>
</dbReference>
<dbReference type="Gene3D" id="3.30.70.270">
    <property type="match status" value="1"/>
</dbReference>
<dbReference type="InterPro" id="IPR043502">
    <property type="entry name" value="DNA/RNA_pol_sf"/>
</dbReference>
<dbReference type="PANTHER" id="PTHR33050">
    <property type="entry name" value="REVERSE TRANSCRIPTASE DOMAIN-CONTAINING PROTEIN"/>
    <property type="match status" value="1"/>
</dbReference>
<evidence type="ECO:0000259" key="2">
    <source>
        <dbReference type="Pfam" id="PF00078"/>
    </source>
</evidence>
<dbReference type="GO" id="GO:0015074">
    <property type="term" value="P:DNA integration"/>
    <property type="evidence" value="ECO:0007669"/>
    <property type="project" value="InterPro"/>
</dbReference>
<proteinExistence type="predicted"/>